<organism evidence="2 3">
    <name type="scientific">Trichophyton equinum (strain ATCC MYA-4606 / CBS 127.97)</name>
    <name type="common">Horse ringworm fungus</name>
    <dbReference type="NCBI Taxonomy" id="559882"/>
    <lineage>
        <taxon>Eukaryota</taxon>
        <taxon>Fungi</taxon>
        <taxon>Dikarya</taxon>
        <taxon>Ascomycota</taxon>
        <taxon>Pezizomycotina</taxon>
        <taxon>Eurotiomycetes</taxon>
        <taxon>Eurotiomycetidae</taxon>
        <taxon>Onygenales</taxon>
        <taxon>Arthrodermataceae</taxon>
        <taxon>Trichophyton</taxon>
    </lineage>
</organism>
<sequence>MTFRPLQRALSPAPRGKKDVKKRPGRTYLEAAAAAAAAASRSGRKINGGVELDYDLITPRSCCLAEVATAAWRALQRAARHDCARYLSLWRRWRTRRWEFAAAARLAQGPARRTTAKTRSRRTRRIQAGP</sequence>
<gene>
    <name evidence="2" type="ORF">TEQG_03367</name>
</gene>
<feature type="compositionally biased region" description="Basic residues" evidence="1">
    <location>
        <begin position="114"/>
        <end position="130"/>
    </location>
</feature>
<name>F2PR21_TRIEC</name>
<protein>
    <submittedName>
        <fullName evidence="2">Uncharacterized protein</fullName>
    </submittedName>
</protein>
<dbReference type="HOGENOM" id="CLU_1939608_0_0_1"/>
<feature type="region of interest" description="Disordered" evidence="1">
    <location>
        <begin position="1"/>
        <end position="25"/>
    </location>
</feature>
<proteinExistence type="predicted"/>
<evidence type="ECO:0000313" key="2">
    <source>
        <dbReference type="EMBL" id="EGE04339.1"/>
    </source>
</evidence>
<feature type="region of interest" description="Disordered" evidence="1">
    <location>
        <begin position="107"/>
        <end position="130"/>
    </location>
</feature>
<evidence type="ECO:0000313" key="3">
    <source>
        <dbReference type="Proteomes" id="UP000009169"/>
    </source>
</evidence>
<dbReference type="EMBL" id="DS995732">
    <property type="protein sequence ID" value="EGE04339.1"/>
    <property type="molecule type" value="Genomic_DNA"/>
</dbReference>
<dbReference type="AlphaFoldDB" id="F2PR21"/>
<dbReference type="Proteomes" id="UP000009169">
    <property type="component" value="Unassembled WGS sequence"/>
</dbReference>
<reference evidence="3" key="1">
    <citation type="journal article" date="2012" name="MBio">
        <title>Comparative genome analysis of Trichophyton rubrum and related dermatophytes reveals candidate genes involved in infection.</title>
        <authorList>
            <person name="Martinez D.A."/>
            <person name="Oliver B.G."/>
            <person name="Graeser Y."/>
            <person name="Goldberg J.M."/>
            <person name="Li W."/>
            <person name="Martinez-Rossi N.M."/>
            <person name="Monod M."/>
            <person name="Shelest E."/>
            <person name="Barton R.C."/>
            <person name="Birch E."/>
            <person name="Brakhage A.A."/>
            <person name="Chen Z."/>
            <person name="Gurr S.J."/>
            <person name="Heiman D."/>
            <person name="Heitman J."/>
            <person name="Kosti I."/>
            <person name="Rossi A."/>
            <person name="Saif S."/>
            <person name="Samalova M."/>
            <person name="Saunders C.W."/>
            <person name="Shea T."/>
            <person name="Summerbell R.C."/>
            <person name="Xu J."/>
            <person name="Young S."/>
            <person name="Zeng Q."/>
            <person name="Birren B.W."/>
            <person name="Cuomo C.A."/>
            <person name="White T.C."/>
        </authorList>
    </citation>
    <scope>NUCLEOTIDE SEQUENCE [LARGE SCALE GENOMIC DNA]</scope>
    <source>
        <strain evidence="3">ATCC MYA-4606 / CBS 127.97</strain>
    </source>
</reference>
<keyword evidence="3" id="KW-1185">Reference proteome</keyword>
<dbReference type="VEuPathDB" id="FungiDB:TEQG_03367"/>
<evidence type="ECO:0000256" key="1">
    <source>
        <dbReference type="SAM" id="MobiDB-lite"/>
    </source>
</evidence>
<accession>F2PR21</accession>